<dbReference type="PROSITE" id="PS01124">
    <property type="entry name" value="HTH_ARAC_FAMILY_2"/>
    <property type="match status" value="1"/>
</dbReference>
<name>A0A9X3EB47_9GAMM</name>
<dbReference type="InterPro" id="IPR018060">
    <property type="entry name" value="HTH_AraC"/>
</dbReference>
<dbReference type="GO" id="GO:0043565">
    <property type="term" value="F:sequence-specific DNA binding"/>
    <property type="evidence" value="ECO:0007669"/>
    <property type="project" value="InterPro"/>
</dbReference>
<evidence type="ECO:0000256" key="3">
    <source>
        <dbReference type="ARBA" id="ARBA00023163"/>
    </source>
</evidence>
<feature type="region of interest" description="Disordered" evidence="4">
    <location>
        <begin position="1"/>
        <end position="24"/>
    </location>
</feature>
<dbReference type="Gene3D" id="1.10.10.60">
    <property type="entry name" value="Homeodomain-like"/>
    <property type="match status" value="1"/>
</dbReference>
<dbReference type="SMART" id="SM00342">
    <property type="entry name" value="HTH_ARAC"/>
    <property type="match status" value="1"/>
</dbReference>
<gene>
    <name evidence="6" type="ORF">OUO13_02215</name>
</gene>
<evidence type="ECO:0000256" key="1">
    <source>
        <dbReference type="ARBA" id="ARBA00023015"/>
    </source>
</evidence>
<dbReference type="Pfam" id="PF12833">
    <property type="entry name" value="HTH_18"/>
    <property type="match status" value="1"/>
</dbReference>
<organism evidence="6 7">
    <name type="scientific">Parathalassolituus penaei</name>
    <dbReference type="NCBI Taxonomy" id="2997323"/>
    <lineage>
        <taxon>Bacteria</taxon>
        <taxon>Pseudomonadati</taxon>
        <taxon>Pseudomonadota</taxon>
        <taxon>Gammaproteobacteria</taxon>
        <taxon>Oceanospirillales</taxon>
        <taxon>Oceanospirillaceae</taxon>
        <taxon>Parathalassolituus</taxon>
    </lineage>
</organism>
<keyword evidence="2" id="KW-0238">DNA-binding</keyword>
<keyword evidence="1" id="KW-0805">Transcription regulation</keyword>
<dbReference type="GO" id="GO:0003700">
    <property type="term" value="F:DNA-binding transcription factor activity"/>
    <property type="evidence" value="ECO:0007669"/>
    <property type="project" value="InterPro"/>
</dbReference>
<keyword evidence="3" id="KW-0804">Transcription</keyword>
<evidence type="ECO:0000256" key="4">
    <source>
        <dbReference type="SAM" id="MobiDB-lite"/>
    </source>
</evidence>
<proteinExistence type="predicted"/>
<dbReference type="PANTHER" id="PTHR46796">
    <property type="entry name" value="HTH-TYPE TRANSCRIPTIONAL ACTIVATOR RHAS-RELATED"/>
    <property type="match status" value="1"/>
</dbReference>
<sequence length="339" mass="37894">MQSYASAHTPFINRNVGSTSTDRGDIDPQQFLRGFFGHDNMTDNLQTRRLHSQAMNIECHALGDLSIARILFRQSASMTSRSSADACYLQLVVSGHCLTNVEQQLQELSSGDSLMLNPGSQRYSSYPAGCELVVVRIPRSSLLQAAIEFGFSRTRQEIRFCSEPLSREQAGSLFHLLQAIMVQLPQSIAGNAGDYYDRLLSLAILRAFPTNIPVSQSNNSLGRPSAHPHIETIRSHVLRRITDDFDIEQLAGLCHVSTKTLYNIFNRELGITPANYIRGIKLEAVHQELSNAKDIRNVTEVAIRYGFTNLSRFSNQYREMFGELPSATLKNARRIGSRA</sequence>
<evidence type="ECO:0000256" key="2">
    <source>
        <dbReference type="ARBA" id="ARBA00023125"/>
    </source>
</evidence>
<evidence type="ECO:0000313" key="6">
    <source>
        <dbReference type="EMBL" id="MCY0963990.1"/>
    </source>
</evidence>
<protein>
    <submittedName>
        <fullName evidence="6">Helix-turn-helix transcriptional regulator</fullName>
    </submittedName>
</protein>
<accession>A0A9X3EB47</accession>
<dbReference type="PANTHER" id="PTHR46796:SF6">
    <property type="entry name" value="ARAC SUBFAMILY"/>
    <property type="match status" value="1"/>
</dbReference>
<evidence type="ECO:0000259" key="5">
    <source>
        <dbReference type="PROSITE" id="PS01124"/>
    </source>
</evidence>
<dbReference type="EMBL" id="JAPNOA010000008">
    <property type="protein sequence ID" value="MCY0963990.1"/>
    <property type="molecule type" value="Genomic_DNA"/>
</dbReference>
<evidence type="ECO:0000313" key="7">
    <source>
        <dbReference type="Proteomes" id="UP001150830"/>
    </source>
</evidence>
<dbReference type="InterPro" id="IPR018062">
    <property type="entry name" value="HTH_AraC-typ_CS"/>
</dbReference>
<feature type="domain" description="HTH araC/xylS-type" evidence="5">
    <location>
        <begin position="231"/>
        <end position="331"/>
    </location>
</feature>
<dbReference type="SUPFAM" id="SSF46689">
    <property type="entry name" value="Homeodomain-like"/>
    <property type="match status" value="2"/>
</dbReference>
<dbReference type="InterPro" id="IPR009057">
    <property type="entry name" value="Homeodomain-like_sf"/>
</dbReference>
<dbReference type="Proteomes" id="UP001150830">
    <property type="component" value="Unassembled WGS sequence"/>
</dbReference>
<dbReference type="RefSeq" id="WP_283172210.1">
    <property type="nucleotide sequence ID" value="NZ_JAPNOA010000008.1"/>
</dbReference>
<dbReference type="PROSITE" id="PS00041">
    <property type="entry name" value="HTH_ARAC_FAMILY_1"/>
    <property type="match status" value="1"/>
</dbReference>
<comment type="caution">
    <text evidence="6">The sequence shown here is derived from an EMBL/GenBank/DDBJ whole genome shotgun (WGS) entry which is preliminary data.</text>
</comment>
<reference evidence="6" key="1">
    <citation type="submission" date="2022-11" db="EMBL/GenBank/DDBJ databases">
        <title>Parathalassolutuus dongxingensis gen. nov., sp. nov., a novel member of family Oceanospirillaceae isolated from a coastal shrimp pond in Guangxi, China.</title>
        <authorList>
            <person name="Chen H."/>
        </authorList>
    </citation>
    <scope>NUCLEOTIDE SEQUENCE</scope>
    <source>
        <strain evidence="6">G-43</strain>
    </source>
</reference>
<dbReference type="Pfam" id="PF14525">
    <property type="entry name" value="AraC_binding_2"/>
    <property type="match status" value="1"/>
</dbReference>
<keyword evidence="7" id="KW-1185">Reference proteome</keyword>
<dbReference type="InterPro" id="IPR050204">
    <property type="entry name" value="AraC_XylS_family_regulators"/>
</dbReference>
<dbReference type="InterPro" id="IPR035418">
    <property type="entry name" value="AraC-bd_2"/>
</dbReference>
<dbReference type="AlphaFoldDB" id="A0A9X3EB47"/>